<name>A0ACC0KW95_CHOFU</name>
<evidence type="ECO:0000313" key="1">
    <source>
        <dbReference type="EMBL" id="KAI8440743.1"/>
    </source>
</evidence>
<dbReference type="EMBL" id="CM046115">
    <property type="protein sequence ID" value="KAI8440743.1"/>
    <property type="molecule type" value="Genomic_DNA"/>
</dbReference>
<protein>
    <submittedName>
        <fullName evidence="1">Uncharacterized protein</fullName>
    </submittedName>
</protein>
<proteinExistence type="predicted"/>
<comment type="caution">
    <text evidence="1">The sequence shown here is derived from an EMBL/GenBank/DDBJ whole genome shotgun (WGS) entry which is preliminary data.</text>
</comment>
<reference evidence="1 2" key="1">
    <citation type="journal article" date="2022" name="Genome Biol. Evol.">
        <title>The Spruce Budworm Genome: Reconstructing the Evolutionary History of Antifreeze Proteins.</title>
        <authorList>
            <person name="Beliveau C."/>
            <person name="Gagne P."/>
            <person name="Picq S."/>
            <person name="Vernygora O."/>
            <person name="Keeling C.I."/>
            <person name="Pinkney K."/>
            <person name="Doucet D."/>
            <person name="Wen F."/>
            <person name="Johnston J.S."/>
            <person name="Maaroufi H."/>
            <person name="Boyle B."/>
            <person name="Laroche J."/>
            <person name="Dewar K."/>
            <person name="Juretic N."/>
            <person name="Blackburn G."/>
            <person name="Nisole A."/>
            <person name="Brunet B."/>
            <person name="Brandao M."/>
            <person name="Lumley L."/>
            <person name="Duan J."/>
            <person name="Quan G."/>
            <person name="Lucarotti C.J."/>
            <person name="Roe A.D."/>
            <person name="Sperling F.A.H."/>
            <person name="Levesque R.C."/>
            <person name="Cusson M."/>
        </authorList>
    </citation>
    <scope>NUCLEOTIDE SEQUENCE [LARGE SCALE GENOMIC DNA]</scope>
    <source>
        <strain evidence="1">Glfc:IPQL:Cfum</strain>
    </source>
</reference>
<accession>A0ACC0KW95</accession>
<organism evidence="1 2">
    <name type="scientific">Choristoneura fumiferana</name>
    <name type="common">Spruce budworm moth</name>
    <name type="synonym">Archips fumiferana</name>
    <dbReference type="NCBI Taxonomy" id="7141"/>
    <lineage>
        <taxon>Eukaryota</taxon>
        <taxon>Metazoa</taxon>
        <taxon>Ecdysozoa</taxon>
        <taxon>Arthropoda</taxon>
        <taxon>Hexapoda</taxon>
        <taxon>Insecta</taxon>
        <taxon>Pterygota</taxon>
        <taxon>Neoptera</taxon>
        <taxon>Endopterygota</taxon>
        <taxon>Lepidoptera</taxon>
        <taxon>Glossata</taxon>
        <taxon>Ditrysia</taxon>
        <taxon>Tortricoidea</taxon>
        <taxon>Tortricidae</taxon>
        <taxon>Tortricinae</taxon>
        <taxon>Choristoneura</taxon>
    </lineage>
</organism>
<gene>
    <name evidence="1" type="ORF">MSG28_009082</name>
</gene>
<sequence>MSPINSKRRPGSPRRQWRNTNINILLDELDYFLEDWLLDAVERLHCQSSHNLRAARPRLTTPNHQEEEILEGERLSLFCETCDRLTCRDCQLQHHRDHKYQFSTEMATQVTSHH</sequence>
<dbReference type="Proteomes" id="UP001064048">
    <property type="component" value="Chromosome 15"/>
</dbReference>
<evidence type="ECO:0000313" key="2">
    <source>
        <dbReference type="Proteomes" id="UP001064048"/>
    </source>
</evidence>
<keyword evidence="2" id="KW-1185">Reference proteome</keyword>